<evidence type="ECO:0000259" key="3">
    <source>
        <dbReference type="Pfam" id="PF04355"/>
    </source>
</evidence>
<evidence type="ECO:0000256" key="1">
    <source>
        <dbReference type="ARBA" id="ARBA00022729"/>
    </source>
</evidence>
<reference evidence="4 5" key="1">
    <citation type="submission" date="2016-06" db="EMBL/GenBank/DDBJ databases">
        <authorList>
            <person name="Kjaerup R.B."/>
            <person name="Dalgaard T.S."/>
            <person name="Juul-Madsen H.R."/>
        </authorList>
    </citation>
    <scope>NUCLEOTIDE SEQUENCE [LARGE SCALE GENOMIC DNA]</scope>
    <source>
        <strain evidence="4">3</strain>
    </source>
</reference>
<accession>A0A1A8XV31</accession>
<keyword evidence="5" id="KW-1185">Reference proteome</keyword>
<dbReference type="Gene3D" id="3.30.1450.10">
    <property type="match status" value="1"/>
</dbReference>
<keyword evidence="2" id="KW-0472">Membrane</keyword>
<dbReference type="Pfam" id="PF04355">
    <property type="entry name" value="BamE"/>
    <property type="match status" value="1"/>
</dbReference>
<sequence>MSLDVLARTRANRHAEEKAVKAALVVTAADPHAAFDRLAPALRTWLWEQCGSRVESSILVPWRQPSWLLAAMSGAREGMFGKLLAGIVLPGLIAAVLSACDADKLNKLRPGRSSADEVRQIMGQPNLEWRDDDGTRTWEYPRTPEGMVNYMLVIGPDNVLREVRQVLTEENFAKVSPGMTTDEVRYLLGQPAHQARFSLKQETVWDWKTKVDSGMEWYFNVHFDDHGVVTRTSTHFVPKG</sequence>
<dbReference type="STRING" id="1860102.ACCAA_650005"/>
<evidence type="ECO:0000256" key="2">
    <source>
        <dbReference type="ARBA" id="ARBA00023136"/>
    </source>
</evidence>
<dbReference type="InterPro" id="IPR037873">
    <property type="entry name" value="BamE-like"/>
</dbReference>
<dbReference type="AlphaFoldDB" id="A0A1A8XV31"/>
<dbReference type="InterPro" id="IPR007450">
    <property type="entry name" value="BamE_dom"/>
</dbReference>
<keyword evidence="1" id="KW-0732">Signal</keyword>
<dbReference type="Proteomes" id="UP000199169">
    <property type="component" value="Unassembled WGS sequence"/>
</dbReference>
<feature type="domain" description="Outer membrane protein assembly factor BamE" evidence="3">
    <location>
        <begin position="166"/>
        <end position="231"/>
    </location>
</feature>
<organism evidence="4 5">
    <name type="scientific">Candidatus Accumulibacter aalborgensis</name>
    <dbReference type="NCBI Taxonomy" id="1860102"/>
    <lineage>
        <taxon>Bacteria</taxon>
        <taxon>Pseudomonadati</taxon>
        <taxon>Pseudomonadota</taxon>
        <taxon>Betaproteobacteria</taxon>
        <taxon>Candidatus Accumulibacter</taxon>
    </lineage>
</organism>
<dbReference type="EMBL" id="FLQX01000144">
    <property type="protein sequence ID" value="SBT08879.1"/>
    <property type="molecule type" value="Genomic_DNA"/>
</dbReference>
<protein>
    <recommendedName>
        <fullName evidence="3">Outer membrane protein assembly factor BamE domain-containing protein</fullName>
    </recommendedName>
</protein>
<evidence type="ECO:0000313" key="4">
    <source>
        <dbReference type="EMBL" id="SBT08879.1"/>
    </source>
</evidence>
<evidence type="ECO:0000313" key="5">
    <source>
        <dbReference type="Proteomes" id="UP000199169"/>
    </source>
</evidence>
<proteinExistence type="predicted"/>
<name>A0A1A8XV31_9PROT</name>
<dbReference type="GO" id="GO:0019867">
    <property type="term" value="C:outer membrane"/>
    <property type="evidence" value="ECO:0007669"/>
    <property type="project" value="InterPro"/>
</dbReference>
<gene>
    <name evidence="4" type="ORF">ACCAA_650005</name>
</gene>